<dbReference type="EMBL" id="BLKC01000019">
    <property type="protein sequence ID" value="GFF32550.1"/>
    <property type="molecule type" value="Genomic_DNA"/>
</dbReference>
<name>A0A8H3RP86_9EURO</name>
<protein>
    <submittedName>
        <fullName evidence="1">Uncharacterized protein</fullName>
    </submittedName>
</protein>
<evidence type="ECO:0000313" key="2">
    <source>
        <dbReference type="Proteomes" id="UP000465221"/>
    </source>
</evidence>
<organism evidence="1 2">
    <name type="scientific">Aspergillus udagawae</name>
    <dbReference type="NCBI Taxonomy" id="91492"/>
    <lineage>
        <taxon>Eukaryota</taxon>
        <taxon>Fungi</taxon>
        <taxon>Dikarya</taxon>
        <taxon>Ascomycota</taxon>
        <taxon>Pezizomycotina</taxon>
        <taxon>Eurotiomycetes</taxon>
        <taxon>Eurotiomycetidae</taxon>
        <taxon>Eurotiales</taxon>
        <taxon>Aspergillaceae</taxon>
        <taxon>Aspergillus</taxon>
        <taxon>Aspergillus subgen. Fumigati</taxon>
    </lineage>
</organism>
<reference evidence="1 2" key="1">
    <citation type="submission" date="2020-01" db="EMBL/GenBank/DDBJ databases">
        <title>Draft genome sequence of Aspergillus udagawae IFM 46972.</title>
        <authorList>
            <person name="Takahashi H."/>
            <person name="Yaguchi T."/>
        </authorList>
    </citation>
    <scope>NUCLEOTIDE SEQUENCE [LARGE SCALE GENOMIC DNA]</scope>
    <source>
        <strain evidence="1 2">IFM 46972</strain>
    </source>
</reference>
<gene>
    <name evidence="1" type="ORF">IFM46972_03586</name>
</gene>
<evidence type="ECO:0000313" key="1">
    <source>
        <dbReference type="EMBL" id="GFF32550.1"/>
    </source>
</evidence>
<dbReference type="Proteomes" id="UP000465221">
    <property type="component" value="Unassembled WGS sequence"/>
</dbReference>
<sequence length="143" mass="15811">MKSGSYSMASQRNLHFLQSHVEPYAATRPRRKRHIHAPVPIPDSLGHPSVRVEPIRVIPVCRVPVKVRDARNEDGPLRQRPSAGENDVFLSVAGRLEGWAVHALCLLDKGVEEQHSLDLIVAPLLVEGGTVVDQLLEETVLLP</sequence>
<dbReference type="AlphaFoldDB" id="A0A8H3RP86"/>
<comment type="caution">
    <text evidence="1">The sequence shown here is derived from an EMBL/GenBank/DDBJ whole genome shotgun (WGS) entry which is preliminary data.</text>
</comment>
<accession>A0A8H3RP86</accession>
<proteinExistence type="predicted"/>